<proteinExistence type="inferred from homology"/>
<evidence type="ECO:0000256" key="4">
    <source>
        <dbReference type="ARBA" id="ARBA00022801"/>
    </source>
</evidence>
<gene>
    <name evidence="15" type="ORF">BD324DRAFT_661386</name>
</gene>
<evidence type="ECO:0000313" key="16">
    <source>
        <dbReference type="Proteomes" id="UP000193218"/>
    </source>
</evidence>
<feature type="region of interest" description="Disordered" evidence="11">
    <location>
        <begin position="82"/>
        <end position="137"/>
    </location>
</feature>
<dbReference type="Pfam" id="PF00270">
    <property type="entry name" value="DEAD"/>
    <property type="match status" value="1"/>
</dbReference>
<comment type="similarity">
    <text evidence="9">Belongs to the DEAD box helicase family.</text>
</comment>
<evidence type="ECO:0000256" key="5">
    <source>
        <dbReference type="ARBA" id="ARBA00022806"/>
    </source>
</evidence>
<protein>
    <recommendedName>
        <fullName evidence="10">ATP-dependent RNA helicase</fullName>
        <ecNumber evidence="10">3.6.4.13</ecNumber>
    </recommendedName>
</protein>
<dbReference type="PROSITE" id="PS51192">
    <property type="entry name" value="HELICASE_ATP_BIND_1"/>
    <property type="match status" value="1"/>
</dbReference>
<dbReference type="SMART" id="SM00490">
    <property type="entry name" value="HELICc"/>
    <property type="match status" value="1"/>
</dbReference>
<dbReference type="GO" id="GO:0006364">
    <property type="term" value="P:rRNA processing"/>
    <property type="evidence" value="ECO:0007669"/>
    <property type="project" value="UniProtKB-KW"/>
</dbReference>
<evidence type="ECO:0000256" key="8">
    <source>
        <dbReference type="PROSITE-ProRule" id="PRU00552"/>
    </source>
</evidence>
<dbReference type="SMART" id="SM00487">
    <property type="entry name" value="DEXDc"/>
    <property type="match status" value="1"/>
</dbReference>
<accession>A0A1Y1UBB9</accession>
<reference evidence="15 16" key="1">
    <citation type="submission" date="2017-03" db="EMBL/GenBank/DDBJ databases">
        <title>Widespread Adenine N6-methylation of Active Genes in Fungi.</title>
        <authorList>
            <consortium name="DOE Joint Genome Institute"/>
            <person name="Mondo S.J."/>
            <person name="Dannebaum R.O."/>
            <person name="Kuo R.C."/>
            <person name="Louie K.B."/>
            <person name="Bewick A.J."/>
            <person name="Labutti K."/>
            <person name="Haridas S."/>
            <person name="Kuo A."/>
            <person name="Salamov A."/>
            <person name="Ahrendt S.R."/>
            <person name="Lau R."/>
            <person name="Bowen B.P."/>
            <person name="Lipzen A."/>
            <person name="Sullivan W."/>
            <person name="Andreopoulos W.B."/>
            <person name="Clum A."/>
            <person name="Lindquist E."/>
            <person name="Daum C."/>
            <person name="Northen T.R."/>
            <person name="Ramamoorthy G."/>
            <person name="Schmitz R.J."/>
            <person name="Gryganskyi A."/>
            <person name="Culley D."/>
            <person name="Magnuson J."/>
            <person name="James T.Y."/>
            <person name="O'Malley M.A."/>
            <person name="Stajich J.E."/>
            <person name="Spatafora J.W."/>
            <person name="Visel A."/>
            <person name="Grigoriev I.V."/>
        </authorList>
    </citation>
    <scope>NUCLEOTIDE SEQUENCE [LARGE SCALE GENOMIC DNA]</scope>
    <source>
        <strain evidence="15 16">NRRL Y-17943</strain>
    </source>
</reference>
<dbReference type="PROSITE" id="PS00039">
    <property type="entry name" value="DEAD_ATP_HELICASE"/>
    <property type="match status" value="1"/>
</dbReference>
<dbReference type="OrthoDB" id="4310724at2759"/>
<dbReference type="EC" id="3.6.4.13" evidence="10"/>
<dbReference type="InterPro" id="IPR027417">
    <property type="entry name" value="P-loop_NTPase"/>
</dbReference>
<comment type="subcellular location">
    <subcellularLocation>
        <location evidence="1">Nucleus</location>
        <location evidence="1">Nucleolus</location>
    </subcellularLocation>
</comment>
<evidence type="ECO:0000256" key="1">
    <source>
        <dbReference type="ARBA" id="ARBA00004604"/>
    </source>
</evidence>
<feature type="domain" description="Helicase C-terminal" evidence="13">
    <location>
        <begin position="456"/>
        <end position="601"/>
    </location>
</feature>
<dbReference type="Proteomes" id="UP000193218">
    <property type="component" value="Unassembled WGS sequence"/>
</dbReference>
<comment type="function">
    <text evidence="10">RNA helicase.</text>
</comment>
<keyword evidence="5 9" id="KW-0347">Helicase</keyword>
<evidence type="ECO:0000256" key="9">
    <source>
        <dbReference type="RuleBase" id="RU000492"/>
    </source>
</evidence>
<dbReference type="InterPro" id="IPR001650">
    <property type="entry name" value="Helicase_C-like"/>
</dbReference>
<dbReference type="RefSeq" id="XP_021869499.1">
    <property type="nucleotide sequence ID" value="XM_022018898.1"/>
</dbReference>
<dbReference type="Pfam" id="PF00271">
    <property type="entry name" value="Helicase_C"/>
    <property type="match status" value="1"/>
</dbReference>
<comment type="caution">
    <text evidence="15">The sequence shown here is derived from an EMBL/GenBank/DDBJ whole genome shotgun (WGS) entry which is preliminary data.</text>
</comment>
<keyword evidence="4 9" id="KW-0378">Hydrolase</keyword>
<evidence type="ECO:0000256" key="3">
    <source>
        <dbReference type="ARBA" id="ARBA00022741"/>
    </source>
</evidence>
<feature type="region of interest" description="Disordered" evidence="11">
    <location>
        <begin position="1"/>
        <end position="26"/>
    </location>
</feature>
<organism evidence="15 16">
    <name type="scientific">Kockovaella imperatae</name>
    <dbReference type="NCBI Taxonomy" id="4999"/>
    <lineage>
        <taxon>Eukaryota</taxon>
        <taxon>Fungi</taxon>
        <taxon>Dikarya</taxon>
        <taxon>Basidiomycota</taxon>
        <taxon>Agaricomycotina</taxon>
        <taxon>Tremellomycetes</taxon>
        <taxon>Tremellales</taxon>
        <taxon>Cuniculitremaceae</taxon>
        <taxon>Kockovaella</taxon>
    </lineage>
</organism>
<dbReference type="InterPro" id="IPR014001">
    <property type="entry name" value="Helicase_ATP-bd"/>
</dbReference>
<evidence type="ECO:0000259" key="12">
    <source>
        <dbReference type="PROSITE" id="PS51192"/>
    </source>
</evidence>
<dbReference type="GO" id="GO:0005730">
    <property type="term" value="C:nucleolus"/>
    <property type="evidence" value="ECO:0007669"/>
    <property type="project" value="UniProtKB-SubCell"/>
</dbReference>
<dbReference type="GO" id="GO:0003723">
    <property type="term" value="F:RNA binding"/>
    <property type="evidence" value="ECO:0007669"/>
    <property type="project" value="UniProtKB-UniRule"/>
</dbReference>
<keyword evidence="3 9" id="KW-0547">Nucleotide-binding</keyword>
<feature type="domain" description="Helicase ATP-binding" evidence="12">
    <location>
        <begin position="194"/>
        <end position="406"/>
    </location>
</feature>
<dbReference type="STRING" id="4999.A0A1Y1UBB9"/>
<evidence type="ECO:0000256" key="7">
    <source>
        <dbReference type="ARBA" id="ARBA00022884"/>
    </source>
</evidence>
<comment type="domain">
    <text evidence="10">The Q motif is unique to and characteristic of the DEAD box family of RNA helicases and controls ATP binding and hydrolysis.</text>
</comment>
<feature type="domain" description="DEAD-box RNA helicase Q" evidence="14">
    <location>
        <begin position="163"/>
        <end position="191"/>
    </location>
</feature>
<dbReference type="InterPro" id="IPR000629">
    <property type="entry name" value="RNA-helicase_DEAD-box_CS"/>
</dbReference>
<feature type="short sequence motif" description="Q motif" evidence="8">
    <location>
        <begin position="163"/>
        <end position="191"/>
    </location>
</feature>
<evidence type="ECO:0000256" key="10">
    <source>
        <dbReference type="RuleBase" id="RU365068"/>
    </source>
</evidence>
<dbReference type="CDD" id="cd17946">
    <property type="entry name" value="DEADc_DDX24"/>
    <property type="match status" value="1"/>
</dbReference>
<dbReference type="InterPro" id="IPR011545">
    <property type="entry name" value="DEAD/DEAH_box_helicase_dom"/>
</dbReference>
<dbReference type="CDD" id="cd18787">
    <property type="entry name" value="SF2_C_DEAD"/>
    <property type="match status" value="1"/>
</dbReference>
<dbReference type="PROSITE" id="PS51195">
    <property type="entry name" value="Q_MOTIF"/>
    <property type="match status" value="1"/>
</dbReference>
<sequence length="746" mass="82862">MSIEQLNKQARGSQHAVKKAKSKMVRERLDAEDLQWKPVQMPSFAGMDGGGGMMMLEELDGVDVTWEEDLAGRKIARFVSAGEPSRKGKEKEHEASQGSEQAVAAPVESDQSKKSKKRARKSTKEDEADGALPSFAALDTTELDDMDEAFEEHTPSFDDALMPAWRDIDLNAALKRGLLGLGFNNPTEIQKRSLPLALSGRDIVGVAETGSGKTLAYSLPILSHLLNTPKSSETPRPLTALILCPTRELALQVVQHLFEITKLAAPTTSGPPRISVGSVVGGLSAQKQKRIVERGCDILVATPGRLWDLIQADNSLGAGVVGLKYLVIDEADRMIENGHFAELENIVRLIERGSKYVGEDDADPVFQNLAHQDPPRDDLQTFIFSATLSKDLQHNLKKRHRAVPKKSGKRPSALEDLVERLDFRDPEPFVVDLSPEGGVVASLRESMIECLTSEKDLYLYYFLLRYPGRTLVFVGSIDGIRRLTPLFEMLQMPVYPLHSQLQQKQRLKNLDRFKSSSNGTLIATDVAARGLDIPHVDHVVHFNLPRTADAYIHRSGRTARAQNPGFALQLCAPEEKGMQRALMRSLDREHEVPEMPIESGFLPKLKERVTLARDIEKAQHEVKKETHDRNWLQEAADDLGVDIDPELLSEQDDPDLPFHRMKKSKATHKGSKRDVGSLKAELKHLLSQPLIARGVSARYPTSGSKVIVDDLIKSTGHTMMLGAKTTKAHDEDLVTRKKSSLNKRKR</sequence>
<evidence type="ECO:0000256" key="6">
    <source>
        <dbReference type="ARBA" id="ARBA00022840"/>
    </source>
</evidence>
<keyword evidence="2" id="KW-0698">rRNA processing</keyword>
<dbReference type="PROSITE" id="PS51194">
    <property type="entry name" value="HELICASE_CTER"/>
    <property type="match status" value="1"/>
</dbReference>
<dbReference type="PANTHER" id="PTHR24031">
    <property type="entry name" value="RNA HELICASE"/>
    <property type="match status" value="1"/>
</dbReference>
<dbReference type="Gene3D" id="3.40.50.300">
    <property type="entry name" value="P-loop containing nucleotide triphosphate hydrolases"/>
    <property type="match status" value="2"/>
</dbReference>
<dbReference type="GO" id="GO:0003724">
    <property type="term" value="F:RNA helicase activity"/>
    <property type="evidence" value="ECO:0007669"/>
    <property type="project" value="UniProtKB-EC"/>
</dbReference>
<dbReference type="GeneID" id="33560707"/>
<evidence type="ECO:0000259" key="13">
    <source>
        <dbReference type="PROSITE" id="PS51194"/>
    </source>
</evidence>
<keyword evidence="7 10" id="KW-0694">RNA-binding</keyword>
<feature type="compositionally biased region" description="Basic residues" evidence="11">
    <location>
        <begin position="736"/>
        <end position="746"/>
    </location>
</feature>
<name>A0A1Y1UBB9_9TREE</name>
<dbReference type="EMBL" id="NBSH01000011">
    <property type="protein sequence ID" value="ORX35309.1"/>
    <property type="molecule type" value="Genomic_DNA"/>
</dbReference>
<feature type="compositionally biased region" description="Basic and acidic residues" evidence="11">
    <location>
        <begin position="84"/>
        <end position="95"/>
    </location>
</feature>
<feature type="compositionally biased region" description="Polar residues" evidence="11">
    <location>
        <begin position="1"/>
        <end position="12"/>
    </location>
</feature>
<dbReference type="InParanoid" id="A0A1Y1UBB9"/>
<evidence type="ECO:0000256" key="11">
    <source>
        <dbReference type="SAM" id="MobiDB-lite"/>
    </source>
</evidence>
<evidence type="ECO:0000313" key="15">
    <source>
        <dbReference type="EMBL" id="ORX35309.1"/>
    </source>
</evidence>
<dbReference type="SUPFAM" id="SSF52540">
    <property type="entry name" value="P-loop containing nucleoside triphosphate hydrolases"/>
    <property type="match status" value="1"/>
</dbReference>
<feature type="region of interest" description="Disordered" evidence="11">
    <location>
        <begin position="722"/>
        <end position="746"/>
    </location>
</feature>
<evidence type="ECO:0000256" key="2">
    <source>
        <dbReference type="ARBA" id="ARBA00022552"/>
    </source>
</evidence>
<dbReference type="FunCoup" id="A0A1Y1UBB9">
    <property type="interactions" value="512"/>
</dbReference>
<keyword evidence="6 9" id="KW-0067">ATP-binding</keyword>
<dbReference type="GO" id="GO:0005524">
    <property type="term" value="F:ATP binding"/>
    <property type="evidence" value="ECO:0007669"/>
    <property type="project" value="UniProtKB-UniRule"/>
</dbReference>
<dbReference type="InterPro" id="IPR014014">
    <property type="entry name" value="RNA_helicase_DEAD_Q_motif"/>
</dbReference>
<comment type="catalytic activity">
    <reaction evidence="10">
        <text>ATP + H2O = ADP + phosphate + H(+)</text>
        <dbReference type="Rhea" id="RHEA:13065"/>
        <dbReference type="ChEBI" id="CHEBI:15377"/>
        <dbReference type="ChEBI" id="CHEBI:15378"/>
        <dbReference type="ChEBI" id="CHEBI:30616"/>
        <dbReference type="ChEBI" id="CHEBI:43474"/>
        <dbReference type="ChEBI" id="CHEBI:456216"/>
        <dbReference type="EC" id="3.6.4.13"/>
    </reaction>
</comment>
<dbReference type="AlphaFoldDB" id="A0A1Y1UBB9"/>
<evidence type="ECO:0000259" key="14">
    <source>
        <dbReference type="PROSITE" id="PS51195"/>
    </source>
</evidence>
<keyword evidence="16" id="KW-1185">Reference proteome</keyword>
<dbReference type="GO" id="GO:0016787">
    <property type="term" value="F:hydrolase activity"/>
    <property type="evidence" value="ECO:0007669"/>
    <property type="project" value="UniProtKB-KW"/>
</dbReference>